<evidence type="ECO:0000256" key="3">
    <source>
        <dbReference type="ARBA" id="ARBA00022801"/>
    </source>
</evidence>
<dbReference type="Pfam" id="PF02902">
    <property type="entry name" value="Peptidase_C48"/>
    <property type="match status" value="1"/>
</dbReference>
<comment type="caution">
    <text evidence="5">The sequence shown here is derived from an EMBL/GenBank/DDBJ whole genome shotgun (WGS) entry which is preliminary data.</text>
</comment>
<protein>
    <submittedName>
        <fullName evidence="5">Serine/threonine-protein kinase nek2</fullName>
    </submittedName>
</protein>
<dbReference type="PANTHER" id="PTHR33018">
    <property type="entry name" value="OS10G0338966 PROTEIN-RELATED"/>
    <property type="match status" value="1"/>
</dbReference>
<accession>A0A5A7T2V7</accession>
<evidence type="ECO:0000259" key="4">
    <source>
        <dbReference type="Pfam" id="PF02902"/>
    </source>
</evidence>
<evidence type="ECO:0000313" key="5">
    <source>
        <dbReference type="EMBL" id="KAA0035795.1"/>
    </source>
</evidence>
<comment type="similarity">
    <text evidence="1">Belongs to the peptidase C48 family.</text>
</comment>
<evidence type="ECO:0000256" key="1">
    <source>
        <dbReference type="ARBA" id="ARBA00005234"/>
    </source>
</evidence>
<dbReference type="SUPFAM" id="SSF54001">
    <property type="entry name" value="Cysteine proteinases"/>
    <property type="match status" value="1"/>
</dbReference>
<organism evidence="5 6">
    <name type="scientific">Cucumis melo var. makuwa</name>
    <name type="common">Oriental melon</name>
    <dbReference type="NCBI Taxonomy" id="1194695"/>
    <lineage>
        <taxon>Eukaryota</taxon>
        <taxon>Viridiplantae</taxon>
        <taxon>Streptophyta</taxon>
        <taxon>Embryophyta</taxon>
        <taxon>Tracheophyta</taxon>
        <taxon>Spermatophyta</taxon>
        <taxon>Magnoliopsida</taxon>
        <taxon>eudicotyledons</taxon>
        <taxon>Gunneridae</taxon>
        <taxon>Pentapetalae</taxon>
        <taxon>rosids</taxon>
        <taxon>fabids</taxon>
        <taxon>Cucurbitales</taxon>
        <taxon>Cucurbitaceae</taxon>
        <taxon>Benincaseae</taxon>
        <taxon>Cucumis</taxon>
    </lineage>
</organism>
<dbReference type="InterPro" id="IPR003653">
    <property type="entry name" value="Peptidase_C48_C"/>
</dbReference>
<dbReference type="GO" id="GO:0008234">
    <property type="term" value="F:cysteine-type peptidase activity"/>
    <property type="evidence" value="ECO:0007669"/>
    <property type="project" value="InterPro"/>
</dbReference>
<dbReference type="Pfam" id="PF03004">
    <property type="entry name" value="Transposase_24"/>
    <property type="match status" value="1"/>
</dbReference>
<dbReference type="EMBL" id="SSTE01019905">
    <property type="protein sequence ID" value="KAA0035795.1"/>
    <property type="molecule type" value="Genomic_DNA"/>
</dbReference>
<dbReference type="PANTHER" id="PTHR33018:SF31">
    <property type="entry name" value="TRANSPOSASE, PTTA_EN_SPM, PLANT"/>
    <property type="match status" value="1"/>
</dbReference>
<reference evidence="5 6" key="1">
    <citation type="submission" date="2019-08" db="EMBL/GenBank/DDBJ databases">
        <title>Draft genome sequences of two oriental melons (Cucumis melo L. var makuwa).</title>
        <authorList>
            <person name="Kwon S.-Y."/>
        </authorList>
    </citation>
    <scope>NUCLEOTIDE SEQUENCE [LARGE SCALE GENOMIC DNA]</scope>
    <source>
        <strain evidence="6">cv. SW 3</strain>
        <tissue evidence="5">Leaf</tissue>
    </source>
</reference>
<evidence type="ECO:0000256" key="2">
    <source>
        <dbReference type="ARBA" id="ARBA00022670"/>
    </source>
</evidence>
<dbReference type="GO" id="GO:0016301">
    <property type="term" value="F:kinase activity"/>
    <property type="evidence" value="ECO:0007669"/>
    <property type="project" value="UniProtKB-KW"/>
</dbReference>
<sequence>MDDLNEEVGVGELNATVEETSKELKRRRGPTIMFDVTRIRGLGDKKVVRYNEDGASIGENGAKLKSFIGSATYYRVPITYMSWKSVPAELKDKIFTTVEAALVIDPRSRKNVLQTAGISFRQFKGISFRQFKNWLTTKYIIPHKDEPQLLQVPPEKYSFIEKNHWEEFVWSRLSETVQEKRKLQQDRRSKNKYNHRISRKGYANLKEEMNEGSNEVYVDRAKMWKKARVNKQGQYENDDIQQVVHKIDEISMNTDSLSVNRHCSNDVLTQALGTKEHNGHVCGVGGYVTPTTYFHSVKKTSKDEANILVENEELRRRGIEEKGKRIEVESLDKPKQKEKKGKEVMKMNEPELDVLKERDLIKMPTEKEVVCESTSTLPLTLKLILRYAEKVMEKDSNITFSLPADLFGISRKTSMLREDIVDLCNMNEVKTFTLVAYMILMVSKSDQVVLAPFNPGGHWALLTINAYEVTVLYLDSLRTTSKATTRYVTDTLFVILAGSKYHFTPEITSCSLIPTDPLLNNWFKIQPINLNPSRSNEKVEPLVQDLDSVLKRTTYLLFEKWVGVNFVLHPMSLAIHSVLSLKWEAYCANNDELPSPMQI</sequence>
<keyword evidence="3" id="KW-0378">Hydrolase</keyword>
<dbReference type="InterPro" id="IPR038765">
    <property type="entry name" value="Papain-like_cys_pep_sf"/>
</dbReference>
<feature type="domain" description="Ubiquitin-like protease family profile" evidence="4">
    <location>
        <begin position="447"/>
        <end position="482"/>
    </location>
</feature>
<dbReference type="InterPro" id="IPR004252">
    <property type="entry name" value="Probable_transposase_24"/>
</dbReference>
<keyword evidence="5" id="KW-0808">Transferase</keyword>
<dbReference type="Proteomes" id="UP000321393">
    <property type="component" value="Unassembled WGS sequence"/>
</dbReference>
<dbReference type="GO" id="GO:0006508">
    <property type="term" value="P:proteolysis"/>
    <property type="evidence" value="ECO:0007669"/>
    <property type="project" value="UniProtKB-KW"/>
</dbReference>
<evidence type="ECO:0000313" key="6">
    <source>
        <dbReference type="Proteomes" id="UP000321393"/>
    </source>
</evidence>
<gene>
    <name evidence="5" type="ORF">E6C27_scaffold403G00800</name>
</gene>
<dbReference type="AlphaFoldDB" id="A0A5A7T2V7"/>
<dbReference type="OrthoDB" id="1869436at2759"/>
<keyword evidence="2" id="KW-0645">Protease</keyword>
<name>A0A5A7T2V7_CUCMM</name>
<keyword evidence="5" id="KW-0418">Kinase</keyword>
<proteinExistence type="inferred from homology"/>